<proteinExistence type="predicted"/>
<comment type="caution">
    <text evidence="1">The sequence shown here is derived from an EMBL/GenBank/DDBJ whole genome shotgun (WGS) entry which is preliminary data.</text>
</comment>
<name>A0A432UZW3_9HYPH</name>
<dbReference type="OrthoDB" id="9789139at2"/>
<dbReference type="AlphaFoldDB" id="A0A432UZW3"/>
<dbReference type="RefSeq" id="WP_035228767.1">
    <property type="nucleotide sequence ID" value="NZ_ML133516.1"/>
</dbReference>
<reference evidence="1 2" key="1">
    <citation type="submission" date="2018-11" db="EMBL/GenBank/DDBJ databases">
        <title>Pseudaminobacter arsenicus sp. nov., an arsenic-resistant bacterium isolated from arsenic-rich aquifers.</title>
        <authorList>
            <person name="Mu Y."/>
        </authorList>
    </citation>
    <scope>NUCLEOTIDE SEQUENCE [LARGE SCALE GENOMIC DNA]</scope>
    <source>
        <strain evidence="1 2">CB3</strain>
    </source>
</reference>
<sequence length="91" mass="10372">MARVKPADEQLEDEVWSILAQMGFKEMSKARRFLIAVEDGLPPRQIDVFAKGDETVIIVECTRKESPGRKNMAGLIEKDEIHPRTCLEVYP</sequence>
<evidence type="ECO:0000313" key="2">
    <source>
        <dbReference type="Proteomes" id="UP000281647"/>
    </source>
</evidence>
<keyword evidence="2" id="KW-1185">Reference proteome</keyword>
<dbReference type="EMBL" id="RKST01000042">
    <property type="protein sequence ID" value="RUM95469.1"/>
    <property type="molecule type" value="Genomic_DNA"/>
</dbReference>
<dbReference type="Proteomes" id="UP000281647">
    <property type="component" value="Unassembled WGS sequence"/>
</dbReference>
<evidence type="ECO:0000313" key="1">
    <source>
        <dbReference type="EMBL" id="RUM95469.1"/>
    </source>
</evidence>
<accession>A0A432UZW3</accession>
<organism evidence="1 2">
    <name type="scientific">Borborobacter arsenicus</name>
    <dbReference type="NCBI Taxonomy" id="1851146"/>
    <lineage>
        <taxon>Bacteria</taxon>
        <taxon>Pseudomonadati</taxon>
        <taxon>Pseudomonadota</taxon>
        <taxon>Alphaproteobacteria</taxon>
        <taxon>Hyphomicrobiales</taxon>
        <taxon>Phyllobacteriaceae</taxon>
        <taxon>Borborobacter</taxon>
    </lineage>
</organism>
<gene>
    <name evidence="1" type="ORF">EET67_23075</name>
</gene>
<protein>
    <submittedName>
        <fullName evidence="1">Uncharacterized protein</fullName>
    </submittedName>
</protein>